<keyword evidence="7" id="KW-1185">Reference proteome</keyword>
<reference evidence="6 7" key="1">
    <citation type="submission" date="2016-11" db="EMBL/GenBank/DDBJ databases">
        <authorList>
            <person name="Jaros S."/>
            <person name="Januszkiewicz K."/>
            <person name="Wedrychowicz H."/>
        </authorList>
    </citation>
    <scope>NUCLEOTIDE SEQUENCE [LARGE SCALE GENOMIC DNA]</scope>
    <source>
        <strain evidence="6 7">CGMCC 1.7049</strain>
    </source>
</reference>
<dbReference type="EMBL" id="FQWZ01000003">
    <property type="protein sequence ID" value="SHG80269.1"/>
    <property type="molecule type" value="Genomic_DNA"/>
</dbReference>
<feature type="domain" description="ABC transporter" evidence="5">
    <location>
        <begin position="10"/>
        <end position="264"/>
    </location>
</feature>
<protein>
    <submittedName>
        <fullName evidence="6">Oligopeptide transport system ATP-binding protein</fullName>
    </submittedName>
</protein>
<dbReference type="PANTHER" id="PTHR43776">
    <property type="entry name" value="TRANSPORT ATP-BINDING PROTEIN"/>
    <property type="match status" value="1"/>
</dbReference>
<organism evidence="6 7">
    <name type="scientific">Hydrocarboniphaga daqingensis</name>
    <dbReference type="NCBI Taxonomy" id="490188"/>
    <lineage>
        <taxon>Bacteria</taxon>
        <taxon>Pseudomonadati</taxon>
        <taxon>Pseudomonadota</taxon>
        <taxon>Gammaproteobacteria</taxon>
        <taxon>Nevskiales</taxon>
        <taxon>Nevskiaceae</taxon>
        <taxon>Hydrocarboniphaga</taxon>
    </lineage>
</organism>
<dbReference type="PANTHER" id="PTHR43776:SF7">
    <property type="entry name" value="D,D-DIPEPTIDE TRANSPORT ATP-BINDING PROTEIN DDPF-RELATED"/>
    <property type="match status" value="1"/>
</dbReference>
<sequence length="337" mass="37232">MNDRSPLLAVRRLKVHYPLRSWLPWRRGGVAKAVDSVDFNLHAGETIGIVGESGSGKSSIARTLAGLQKATSGAIEYTTRDGHTVDLAKLDPKLWRRLRRDIQLVFQDPQSSLNPRHRVGRIVEEPLRALFPELGKNERTARMLAMLDRVGLSPEHADRFPHELSGGQAQRVGIARALIVKPRVLICDEPVSALDVSVQAQIINLLTELQAEYGLAMIFIAHDMAVVRHVSQRILVMYFGRIMEQATRDVLFQQAVHPYTRALLAAMPPDDLSLPAEYARPALDGEVPDPLSPPPGCVFVTRCPMADQTCNRSMPTLRRVAHGGYAACHFVGMAAPV</sequence>
<dbReference type="AlphaFoldDB" id="A0A1M5MTL7"/>
<evidence type="ECO:0000256" key="4">
    <source>
        <dbReference type="ARBA" id="ARBA00022840"/>
    </source>
</evidence>
<keyword evidence="3" id="KW-0547">Nucleotide-binding</keyword>
<dbReference type="GO" id="GO:0016887">
    <property type="term" value="F:ATP hydrolysis activity"/>
    <property type="evidence" value="ECO:0007669"/>
    <property type="project" value="InterPro"/>
</dbReference>
<dbReference type="InterPro" id="IPR017871">
    <property type="entry name" value="ABC_transporter-like_CS"/>
</dbReference>
<dbReference type="SUPFAM" id="SSF52540">
    <property type="entry name" value="P-loop containing nucleoside triphosphate hydrolases"/>
    <property type="match status" value="1"/>
</dbReference>
<dbReference type="STRING" id="490188.SAMN04488068_1436"/>
<dbReference type="GO" id="GO:0055085">
    <property type="term" value="P:transmembrane transport"/>
    <property type="evidence" value="ECO:0007669"/>
    <property type="project" value="UniProtKB-ARBA"/>
</dbReference>
<accession>A0A1M5MTL7</accession>
<evidence type="ECO:0000256" key="3">
    <source>
        <dbReference type="ARBA" id="ARBA00022741"/>
    </source>
</evidence>
<evidence type="ECO:0000256" key="2">
    <source>
        <dbReference type="ARBA" id="ARBA00022448"/>
    </source>
</evidence>
<dbReference type="GO" id="GO:0005524">
    <property type="term" value="F:ATP binding"/>
    <property type="evidence" value="ECO:0007669"/>
    <property type="project" value="UniProtKB-KW"/>
</dbReference>
<dbReference type="InterPro" id="IPR013563">
    <property type="entry name" value="Oligopep_ABC_C"/>
</dbReference>
<comment type="similarity">
    <text evidence="1">Belongs to the ABC transporter superfamily.</text>
</comment>
<dbReference type="NCBIfam" id="TIGR01727">
    <property type="entry name" value="oligo_HPY"/>
    <property type="match status" value="1"/>
</dbReference>
<dbReference type="PROSITE" id="PS50893">
    <property type="entry name" value="ABC_TRANSPORTER_2"/>
    <property type="match status" value="1"/>
</dbReference>
<dbReference type="RefSeq" id="WP_072895968.1">
    <property type="nucleotide sequence ID" value="NZ_FQWZ01000003.1"/>
</dbReference>
<evidence type="ECO:0000313" key="6">
    <source>
        <dbReference type="EMBL" id="SHG80269.1"/>
    </source>
</evidence>
<dbReference type="GO" id="GO:0015833">
    <property type="term" value="P:peptide transport"/>
    <property type="evidence" value="ECO:0007669"/>
    <property type="project" value="InterPro"/>
</dbReference>
<dbReference type="Proteomes" id="UP000199758">
    <property type="component" value="Unassembled WGS sequence"/>
</dbReference>
<dbReference type="FunFam" id="3.40.50.300:FF:000016">
    <property type="entry name" value="Oligopeptide ABC transporter ATP-binding component"/>
    <property type="match status" value="1"/>
</dbReference>
<dbReference type="InterPro" id="IPR003439">
    <property type="entry name" value="ABC_transporter-like_ATP-bd"/>
</dbReference>
<gene>
    <name evidence="6" type="ORF">SAMN04488068_1436</name>
</gene>
<dbReference type="SMART" id="SM00382">
    <property type="entry name" value="AAA"/>
    <property type="match status" value="1"/>
</dbReference>
<dbReference type="Pfam" id="PF08352">
    <property type="entry name" value="oligo_HPY"/>
    <property type="match status" value="1"/>
</dbReference>
<dbReference type="InterPro" id="IPR003593">
    <property type="entry name" value="AAA+_ATPase"/>
</dbReference>
<dbReference type="InterPro" id="IPR050319">
    <property type="entry name" value="ABC_transp_ATP-bind"/>
</dbReference>
<dbReference type="OrthoDB" id="9784450at2"/>
<evidence type="ECO:0000256" key="1">
    <source>
        <dbReference type="ARBA" id="ARBA00005417"/>
    </source>
</evidence>
<evidence type="ECO:0000313" key="7">
    <source>
        <dbReference type="Proteomes" id="UP000199758"/>
    </source>
</evidence>
<dbReference type="PROSITE" id="PS00211">
    <property type="entry name" value="ABC_TRANSPORTER_1"/>
    <property type="match status" value="1"/>
</dbReference>
<dbReference type="Gene3D" id="3.40.50.300">
    <property type="entry name" value="P-loop containing nucleotide triphosphate hydrolases"/>
    <property type="match status" value="1"/>
</dbReference>
<keyword evidence="2" id="KW-0813">Transport</keyword>
<keyword evidence="4 6" id="KW-0067">ATP-binding</keyword>
<dbReference type="InterPro" id="IPR027417">
    <property type="entry name" value="P-loop_NTPase"/>
</dbReference>
<evidence type="ECO:0000259" key="5">
    <source>
        <dbReference type="PROSITE" id="PS50893"/>
    </source>
</evidence>
<dbReference type="CDD" id="cd03257">
    <property type="entry name" value="ABC_NikE_OppD_transporters"/>
    <property type="match status" value="1"/>
</dbReference>
<dbReference type="Pfam" id="PF00005">
    <property type="entry name" value="ABC_tran"/>
    <property type="match status" value="1"/>
</dbReference>
<name>A0A1M5MTL7_9GAMM</name>
<proteinExistence type="inferred from homology"/>